<reference evidence="2 3" key="1">
    <citation type="journal article" date="2018" name="Sci. Rep.">
        <title>Comparative analysis of the Pocillopora damicornis genome highlights role of immune system in coral evolution.</title>
        <authorList>
            <person name="Cunning R."/>
            <person name="Bay R.A."/>
            <person name="Gillette P."/>
            <person name="Baker A.C."/>
            <person name="Traylor-Knowles N."/>
        </authorList>
    </citation>
    <scope>NUCLEOTIDE SEQUENCE [LARGE SCALE GENOMIC DNA]</scope>
    <source>
        <strain evidence="2">RSMAS</strain>
        <tissue evidence="2">Whole animal</tissue>
    </source>
</reference>
<keyword evidence="1" id="KW-1133">Transmembrane helix</keyword>
<feature type="transmembrane region" description="Helical" evidence="1">
    <location>
        <begin position="25"/>
        <end position="46"/>
    </location>
</feature>
<organism evidence="2 3">
    <name type="scientific">Pocillopora damicornis</name>
    <name type="common">Cauliflower coral</name>
    <name type="synonym">Millepora damicornis</name>
    <dbReference type="NCBI Taxonomy" id="46731"/>
    <lineage>
        <taxon>Eukaryota</taxon>
        <taxon>Metazoa</taxon>
        <taxon>Cnidaria</taxon>
        <taxon>Anthozoa</taxon>
        <taxon>Hexacorallia</taxon>
        <taxon>Scleractinia</taxon>
        <taxon>Astrocoeniina</taxon>
        <taxon>Pocilloporidae</taxon>
        <taxon>Pocillopora</taxon>
    </lineage>
</organism>
<evidence type="ECO:0008006" key="4">
    <source>
        <dbReference type="Google" id="ProtNLM"/>
    </source>
</evidence>
<sequence>MWYYFVAHCAYHFTRWFPKDARGKVRITVILFALSFIIPQLYVVQVEQTGNGFCDEPLLNITVAGIVFTFAMIAFTFLFAIMEPVPWQLKIAFHFFGFGSLILGMVLFASTLATLDCKEFSPELYYLCLSLGIFSVLSTVFYLYFLVGFLIIMLPFWLVNYLWPDSVLNRRERRGVCYEPVKCCTCLWHI</sequence>
<keyword evidence="1" id="KW-0812">Transmembrane</keyword>
<feature type="transmembrane region" description="Helical" evidence="1">
    <location>
        <begin position="58"/>
        <end position="81"/>
    </location>
</feature>
<protein>
    <recommendedName>
        <fullName evidence="4">MARVEL domain-containing protein</fullName>
    </recommendedName>
</protein>
<evidence type="ECO:0000313" key="3">
    <source>
        <dbReference type="Proteomes" id="UP000275408"/>
    </source>
</evidence>
<dbReference type="AlphaFoldDB" id="A0A3M6U3P5"/>
<evidence type="ECO:0000313" key="2">
    <source>
        <dbReference type="EMBL" id="RMX48305.1"/>
    </source>
</evidence>
<feature type="transmembrane region" description="Helical" evidence="1">
    <location>
        <begin position="93"/>
        <end position="113"/>
    </location>
</feature>
<dbReference type="EMBL" id="RCHS01002293">
    <property type="protein sequence ID" value="RMX48305.1"/>
    <property type="molecule type" value="Genomic_DNA"/>
</dbReference>
<gene>
    <name evidence="2" type="ORF">pdam_00011129</name>
</gene>
<comment type="caution">
    <text evidence="2">The sequence shown here is derived from an EMBL/GenBank/DDBJ whole genome shotgun (WGS) entry which is preliminary data.</text>
</comment>
<accession>A0A3M6U3P5</accession>
<evidence type="ECO:0000256" key="1">
    <source>
        <dbReference type="SAM" id="Phobius"/>
    </source>
</evidence>
<dbReference type="Proteomes" id="UP000275408">
    <property type="component" value="Unassembled WGS sequence"/>
</dbReference>
<keyword evidence="1" id="KW-0472">Membrane</keyword>
<name>A0A3M6U3P5_POCDA</name>
<proteinExistence type="predicted"/>
<dbReference type="OrthoDB" id="6017175at2759"/>
<keyword evidence="3" id="KW-1185">Reference proteome</keyword>
<feature type="transmembrane region" description="Helical" evidence="1">
    <location>
        <begin position="133"/>
        <end position="163"/>
    </location>
</feature>